<dbReference type="PANTHER" id="PTHR12269">
    <property type="entry name" value="EUKARYOTIC TRANSLATION INITIATION FACTOR 4E TRANSPORTER"/>
    <property type="match status" value="1"/>
</dbReference>
<dbReference type="SMR" id="A0A0M4EQA1"/>
<dbReference type="STRING" id="30019.A0A0M4EQA1"/>
<dbReference type="InterPro" id="IPR018862">
    <property type="entry name" value="eIF4E-T"/>
</dbReference>
<dbReference type="GO" id="GO:0003729">
    <property type="term" value="F:mRNA binding"/>
    <property type="evidence" value="ECO:0007669"/>
    <property type="project" value="TreeGrafter"/>
</dbReference>
<feature type="compositionally biased region" description="Low complexity" evidence="3">
    <location>
        <begin position="1024"/>
        <end position="1035"/>
    </location>
</feature>
<feature type="compositionally biased region" description="Basic and acidic residues" evidence="3">
    <location>
        <begin position="241"/>
        <end position="252"/>
    </location>
</feature>
<reference evidence="4 5" key="1">
    <citation type="submission" date="2015-08" db="EMBL/GenBank/DDBJ databases">
        <title>Ancestral chromatin configuration constrains chromatin evolution on differentiating sex chromosomes in Drosophila.</title>
        <authorList>
            <person name="Zhou Q."/>
            <person name="Bachtrog D."/>
        </authorList>
    </citation>
    <scope>NUCLEOTIDE SEQUENCE [LARGE SCALE GENOMIC DNA]</scope>
    <source>
        <tissue evidence="4">Whole larvae</tissue>
    </source>
</reference>
<feature type="compositionally biased region" description="Polar residues" evidence="3">
    <location>
        <begin position="986"/>
        <end position="1001"/>
    </location>
</feature>
<name>A0A0M4EQA1_DROBS</name>
<feature type="region of interest" description="Disordered" evidence="3">
    <location>
        <begin position="109"/>
        <end position="130"/>
    </location>
</feature>
<feature type="compositionally biased region" description="Low complexity" evidence="3">
    <location>
        <begin position="420"/>
        <end position="435"/>
    </location>
</feature>
<dbReference type="GO" id="GO:0005634">
    <property type="term" value="C:nucleus"/>
    <property type="evidence" value="ECO:0007669"/>
    <property type="project" value="TreeGrafter"/>
</dbReference>
<dbReference type="AlphaFoldDB" id="A0A0M4EQA1"/>
<dbReference type="PANTHER" id="PTHR12269:SF1">
    <property type="entry name" value="EUKARYOTIC TRANSLATION INITIATION FACTOR 4E TRANSPORTER"/>
    <property type="match status" value="1"/>
</dbReference>
<feature type="compositionally biased region" description="Basic and acidic residues" evidence="3">
    <location>
        <begin position="393"/>
        <end position="416"/>
    </location>
</feature>
<comment type="subcellular location">
    <subcellularLocation>
        <location evidence="1">Cytoplasm</location>
    </subcellularLocation>
</comment>
<gene>
    <name evidence="4" type="ORF">Dbus_chr4g28</name>
</gene>
<dbReference type="OrthoDB" id="8916892at2759"/>
<feature type="region of interest" description="Disordered" evidence="3">
    <location>
        <begin position="986"/>
        <end position="1005"/>
    </location>
</feature>
<feature type="compositionally biased region" description="Basic and acidic residues" evidence="3">
    <location>
        <begin position="287"/>
        <end position="306"/>
    </location>
</feature>
<dbReference type="OMA" id="LPRNDNW"/>
<feature type="region of interest" description="Disordered" evidence="3">
    <location>
        <begin position="380"/>
        <end position="435"/>
    </location>
</feature>
<sequence length="1149" mass="128470">MELVKMKPRYSRADLLALQFEGCARLRPSCSSRIDLQRLSFWRVSTSSILGSSESCVNNNNNSRNSSYANKTGLSPERDISSLTGSNGLLSSRRALRNRERAHNYYQRFTPGDQGLIGGDDGQSDRLSQSSVSNLTYNKLPSAIDHRSISSSHLMPAFAKRRFAIDSGTNGKQLNDEKSNATNHFDTLMNLNVTELNPNGSSPTHEEVNSDHRNQIRYADNCMSPNSKGVGHAEWNRCEKRPIAQDTQDERSLTSSPTSLLMSGCGRHSGSGLNVQERRIGSGRLLPRNDDWEYKKQDGEPEKERSLNGVGLNQQRNRQRRLIENRENIDRDRDLSNGKKTVHGGRKSSNKDKFNFNDSGIQNRGKRANAYHMHDRYEPEWFSAGPTSQNDTIDLHGFDDLEDKDLDRDHEPDSDSKTIAAENKSQSNASKSSSVASLNLIDGNCDRKSSYKQNTQHSTMCPSSSKHSHINALKLEDGFNFDAFLNMDPMDHSLMRNDSVVKGETSGTSRFSQWFAPNETLNNNQFESLAETVSPDIHGMPSVIDLEARMTKVDLRSELSVTNLQQSGGRAENSEQLEKPVTRDTEAFKRLLQQLGSQQNQQGSIQQPQQHIVANCNLQPTPSGEHCSSLHESRDHLVGQTAQKHHIREDGVLGLDIQQRSKPAELIPSTMAQNQLHMAMTQGACVQESNMPALLKLQAHKRMEIHHLLQGVARGDVSTELLEKEMNSPNTSLQTREIIGAVLYECSTPERNSSQQRLSYTNDLISHHSQFVIHSPLTKSLASNEELFTPSIPCHDVNHHTQKQQQLRHSNSPTHLAFTPTSVLRKMTADKDSIPPQNNYTNSGQQQFNQMLQVSASAVQQQANETSTMPIVNLTPRMILGGNYAIHHQNQHHLNPNSPQISPKLQQQLSNARIQQIKWPSGPNQTPHATKLFGRPILKGNLNSVPQQSHGPHGAFVSSAELQQMHSHPQRLKSMQIEGIHENIHSNTVPSSASGGNSVHTTLPPPQNFPYMTQIQHIHYLQQQKMHQLQQQQQQDSRHRLHGELQQQQQTSAVTLQHQHPSGPIAEGISVGHDNTDLSNAIKTNNLANMSYHKDEHLPLASNQLAQWFSPELLAKASAGKLPLLNMNQALSLEEFERSIQHSSSTVHS</sequence>
<evidence type="ECO:0000313" key="5">
    <source>
        <dbReference type="Proteomes" id="UP000494163"/>
    </source>
</evidence>
<dbReference type="GO" id="GO:0017148">
    <property type="term" value="P:negative regulation of translation"/>
    <property type="evidence" value="ECO:0007669"/>
    <property type="project" value="TreeGrafter"/>
</dbReference>
<dbReference type="Pfam" id="PF10477">
    <property type="entry name" value="EIF4E-T"/>
    <property type="match status" value="1"/>
</dbReference>
<keyword evidence="5" id="KW-1185">Reference proteome</keyword>
<evidence type="ECO:0000256" key="1">
    <source>
        <dbReference type="ARBA" id="ARBA00004496"/>
    </source>
</evidence>
<protein>
    <submittedName>
        <fullName evidence="4">CG32016</fullName>
    </submittedName>
</protein>
<dbReference type="GO" id="GO:0036464">
    <property type="term" value="C:cytoplasmic ribonucleoprotein granule"/>
    <property type="evidence" value="ECO:0007669"/>
    <property type="project" value="UniProtKB-ARBA"/>
</dbReference>
<feature type="region of interest" description="Disordered" evidence="3">
    <location>
        <begin position="241"/>
        <end position="363"/>
    </location>
</feature>
<feature type="region of interest" description="Disordered" evidence="3">
    <location>
        <begin position="60"/>
        <end position="80"/>
    </location>
</feature>
<feature type="compositionally biased region" description="Basic and acidic residues" evidence="3">
    <location>
        <begin position="321"/>
        <end position="337"/>
    </location>
</feature>
<accession>A0A0M4EQA1</accession>
<feature type="region of interest" description="Disordered" evidence="3">
    <location>
        <begin position="1024"/>
        <end position="1048"/>
    </location>
</feature>
<evidence type="ECO:0000313" key="4">
    <source>
        <dbReference type="EMBL" id="ALC48090.1"/>
    </source>
</evidence>
<proteinExistence type="predicted"/>
<dbReference type="Proteomes" id="UP000494163">
    <property type="component" value="Chromosome 4"/>
</dbReference>
<evidence type="ECO:0000256" key="3">
    <source>
        <dbReference type="SAM" id="MobiDB-lite"/>
    </source>
</evidence>
<keyword evidence="2" id="KW-0963">Cytoplasm</keyword>
<organism evidence="4 5">
    <name type="scientific">Drosophila busckii</name>
    <name type="common">Fruit fly</name>
    <dbReference type="NCBI Taxonomy" id="30019"/>
    <lineage>
        <taxon>Eukaryota</taxon>
        <taxon>Metazoa</taxon>
        <taxon>Ecdysozoa</taxon>
        <taxon>Arthropoda</taxon>
        <taxon>Hexapoda</taxon>
        <taxon>Insecta</taxon>
        <taxon>Pterygota</taxon>
        <taxon>Neoptera</taxon>
        <taxon>Endopterygota</taxon>
        <taxon>Diptera</taxon>
        <taxon>Brachycera</taxon>
        <taxon>Muscomorpha</taxon>
        <taxon>Ephydroidea</taxon>
        <taxon>Drosophilidae</taxon>
        <taxon>Drosophila</taxon>
    </lineage>
</organism>
<evidence type="ECO:0000256" key="2">
    <source>
        <dbReference type="ARBA" id="ARBA00022490"/>
    </source>
</evidence>
<feature type="compositionally biased region" description="Low complexity" evidence="3">
    <location>
        <begin position="253"/>
        <end position="263"/>
    </location>
</feature>
<dbReference type="EMBL" id="CP012527">
    <property type="protein sequence ID" value="ALC48090.1"/>
    <property type="molecule type" value="Genomic_DNA"/>
</dbReference>